<dbReference type="EMBL" id="JAPFQP010000001">
    <property type="protein sequence ID" value="MCX2718909.1"/>
    <property type="molecule type" value="Genomic_DNA"/>
</dbReference>
<gene>
    <name evidence="1" type="ORF">OO016_04775</name>
</gene>
<accession>A0AAE3MK50</accession>
<dbReference type="Proteomes" id="UP001207116">
    <property type="component" value="Unassembled WGS sequence"/>
</dbReference>
<evidence type="ECO:0000313" key="1">
    <source>
        <dbReference type="EMBL" id="MCX2718909.1"/>
    </source>
</evidence>
<reference evidence="1" key="1">
    <citation type="submission" date="2022-11" db="EMBL/GenBank/DDBJ databases">
        <title>The characterization of three novel Bacteroidetes species and genomic analysis of their roles in tidal elemental geochemical cycles.</title>
        <authorList>
            <person name="Ma K.-J."/>
        </authorList>
    </citation>
    <scope>NUCLEOTIDE SEQUENCE</scope>
    <source>
        <strain evidence="1">M415</strain>
    </source>
</reference>
<keyword evidence="2" id="KW-1185">Reference proteome</keyword>
<dbReference type="AlphaFoldDB" id="A0AAE3MK50"/>
<comment type="caution">
    <text evidence="1">The sequence shown here is derived from an EMBL/GenBank/DDBJ whole genome shotgun (WGS) entry which is preliminary data.</text>
</comment>
<organism evidence="1 2">
    <name type="scientific">Lentiprolixibacter aurantiacus</name>
    <dbReference type="NCBI Taxonomy" id="2993939"/>
    <lineage>
        <taxon>Bacteria</taxon>
        <taxon>Pseudomonadati</taxon>
        <taxon>Bacteroidota</taxon>
        <taxon>Flavobacteriia</taxon>
        <taxon>Flavobacteriales</taxon>
        <taxon>Flavobacteriaceae</taxon>
        <taxon>Lentiprolixibacter</taxon>
    </lineage>
</organism>
<proteinExistence type="predicted"/>
<evidence type="ECO:0000313" key="2">
    <source>
        <dbReference type="Proteomes" id="UP001207116"/>
    </source>
</evidence>
<name>A0AAE3MK50_9FLAO</name>
<dbReference type="RefSeq" id="WP_266011271.1">
    <property type="nucleotide sequence ID" value="NZ_JAPFQP010000001.1"/>
</dbReference>
<sequence length="67" mass="8063">MELKRYENVIQVIKILDKKILKVLTEDDSNLEKLKTFIDIRKMYTDEYNGLEKGRRTHQMFNDSKKG</sequence>
<protein>
    <submittedName>
        <fullName evidence="1">Uncharacterized protein</fullName>
    </submittedName>
</protein>